<keyword evidence="2" id="KW-0547">Nucleotide-binding</keyword>
<dbReference type="GO" id="GO:0005886">
    <property type="term" value="C:plasma membrane"/>
    <property type="evidence" value="ECO:0007669"/>
    <property type="project" value="TreeGrafter"/>
</dbReference>
<evidence type="ECO:0000313" key="8">
    <source>
        <dbReference type="Proteomes" id="UP000231019"/>
    </source>
</evidence>
<comment type="similarity">
    <text evidence="1">Belongs to the GSP E family.</text>
</comment>
<evidence type="ECO:0000259" key="5">
    <source>
        <dbReference type="Pfam" id="PF00437"/>
    </source>
</evidence>
<feature type="compositionally biased region" description="Low complexity" evidence="4">
    <location>
        <begin position="220"/>
        <end position="229"/>
    </location>
</feature>
<dbReference type="InterPro" id="IPR027417">
    <property type="entry name" value="P-loop_NTPase"/>
</dbReference>
<dbReference type="Gene3D" id="3.30.450.90">
    <property type="match status" value="1"/>
</dbReference>
<dbReference type="AlphaFoldDB" id="A0A2M7GAI6"/>
<protein>
    <recommendedName>
        <fullName evidence="9">Bacterial type II secretion system protein E domain-containing protein</fullName>
    </recommendedName>
</protein>
<keyword evidence="3" id="KW-0067">ATP-binding</keyword>
<dbReference type="InterPro" id="IPR007831">
    <property type="entry name" value="T2SS_GspE_N"/>
</dbReference>
<dbReference type="InterPro" id="IPR037257">
    <property type="entry name" value="T2SS_E_N_sf"/>
</dbReference>
<feature type="domain" description="Bacterial type II secretion system protein E" evidence="5">
    <location>
        <begin position="296"/>
        <end position="676"/>
    </location>
</feature>
<dbReference type="Gene3D" id="3.40.50.300">
    <property type="entry name" value="P-loop containing nucleotide triphosphate hydrolases"/>
    <property type="match status" value="1"/>
</dbReference>
<dbReference type="GO" id="GO:0005524">
    <property type="term" value="F:ATP binding"/>
    <property type="evidence" value="ECO:0007669"/>
    <property type="project" value="UniProtKB-KW"/>
</dbReference>
<dbReference type="EMBL" id="PFFQ01000005">
    <property type="protein sequence ID" value="PIW19161.1"/>
    <property type="molecule type" value="Genomic_DNA"/>
</dbReference>
<dbReference type="InterPro" id="IPR001482">
    <property type="entry name" value="T2SS/T4SS_dom"/>
</dbReference>
<dbReference type="Pfam" id="PF05157">
    <property type="entry name" value="MshEN"/>
    <property type="match status" value="1"/>
</dbReference>
<dbReference type="GO" id="GO:0016887">
    <property type="term" value="F:ATP hydrolysis activity"/>
    <property type="evidence" value="ECO:0007669"/>
    <property type="project" value="TreeGrafter"/>
</dbReference>
<feature type="compositionally biased region" description="Basic and acidic residues" evidence="4">
    <location>
        <begin position="258"/>
        <end position="271"/>
    </location>
</feature>
<evidence type="ECO:0000256" key="1">
    <source>
        <dbReference type="ARBA" id="ARBA00006611"/>
    </source>
</evidence>
<evidence type="ECO:0000259" key="6">
    <source>
        <dbReference type="Pfam" id="PF05157"/>
    </source>
</evidence>
<organism evidence="7 8">
    <name type="scientific">bacterium (Candidatus Blackallbacteria) CG17_big_fil_post_rev_8_21_14_2_50_48_46</name>
    <dbReference type="NCBI Taxonomy" id="2014261"/>
    <lineage>
        <taxon>Bacteria</taxon>
        <taxon>Candidatus Blackallbacteria</taxon>
    </lineage>
</organism>
<dbReference type="Gene3D" id="3.30.300.160">
    <property type="entry name" value="Type II secretion system, protein E, N-terminal domain"/>
    <property type="match status" value="1"/>
</dbReference>
<dbReference type="PANTHER" id="PTHR30258:SF3">
    <property type="entry name" value="SLL1921 PROTEIN"/>
    <property type="match status" value="1"/>
</dbReference>
<dbReference type="SUPFAM" id="SSF160246">
    <property type="entry name" value="EspE N-terminal domain-like"/>
    <property type="match status" value="2"/>
</dbReference>
<proteinExistence type="inferred from homology"/>
<name>A0A2M7GAI6_9BACT</name>
<sequence>MSDIKKELKLGELLVREGYIPIDAIQKVLEIQREYDFISNREYKPFGQICVELKLLSSDELQAFLKKHRKSILLGELLMKMRALKAPHLEKALELQEKEPERRLGEILLSMNLISENQLIDAISIQLDIPKMLPALELMDVSLLRGLDPQFVVKNAFLPIAKDESHVTVVMEDPQDEKLKKYLRNHFQCQLIPAIAPSAEIRTTLKAYYTREIERAKQAHAAQQQAALAPKPKEEEEDEWAGSRTAGSSPFSSLSLYEEEKKPEPKPDPKLLEETLIVGEVSLSSSDGKYKQEEGMLNYLIKNALLDQASAIHIEPQDKYLRVRYRINGVLNQKTALPQNLGMPMLARLKQVCALNAESILIPQRNRVQAKFNEREFELGIATYPSTWGENMVLNIRQKQGANTNELLHLERIGLTKLNLRRLQKHLGQAGGLIIVTGPPRSGKSTTEYAALNYLNLLTRSIVTAENPVELVLTGVAQGNWTPERGITFPELIQSMGYMDPDILMVSEIDSPETLEATVDIALSGAKVITAYPSFDTMGALLRLASQGLESYLIASSNIMVVSQRLVRKLCPSCKVQDHASREYLDIMGLTAINPEDNLLHWPKGCPECNQIGYVGQTALHEILVCNETLREAILEHKPAATIREIARMEGKLVTMAEDGYYKAVQGVTSLAEIQRVAFINEFDTKHPWEAEKIMQICNGEEKSYL</sequence>
<dbReference type="Pfam" id="PF00437">
    <property type="entry name" value="T2SSE"/>
    <property type="match status" value="1"/>
</dbReference>
<dbReference type="SUPFAM" id="SSF52540">
    <property type="entry name" value="P-loop containing nucleoside triphosphate hydrolases"/>
    <property type="match status" value="1"/>
</dbReference>
<gene>
    <name evidence="7" type="ORF">COW36_01750</name>
</gene>
<evidence type="ECO:0000256" key="4">
    <source>
        <dbReference type="SAM" id="MobiDB-lite"/>
    </source>
</evidence>
<accession>A0A2M7GAI6</accession>
<dbReference type="Proteomes" id="UP000231019">
    <property type="component" value="Unassembled WGS sequence"/>
</dbReference>
<evidence type="ECO:0000256" key="2">
    <source>
        <dbReference type="ARBA" id="ARBA00022741"/>
    </source>
</evidence>
<feature type="region of interest" description="Disordered" evidence="4">
    <location>
        <begin position="220"/>
        <end position="271"/>
    </location>
</feature>
<dbReference type="PANTHER" id="PTHR30258">
    <property type="entry name" value="TYPE II SECRETION SYSTEM PROTEIN GSPE-RELATED"/>
    <property type="match status" value="1"/>
</dbReference>
<reference evidence="7 8" key="1">
    <citation type="submission" date="2017-09" db="EMBL/GenBank/DDBJ databases">
        <title>Depth-based differentiation of microbial function through sediment-hosted aquifers and enrichment of novel symbionts in the deep terrestrial subsurface.</title>
        <authorList>
            <person name="Probst A.J."/>
            <person name="Ladd B."/>
            <person name="Jarett J.K."/>
            <person name="Geller-Mcgrath D.E."/>
            <person name="Sieber C.M."/>
            <person name="Emerson J.B."/>
            <person name="Anantharaman K."/>
            <person name="Thomas B.C."/>
            <person name="Malmstrom R."/>
            <person name="Stieglmeier M."/>
            <person name="Klingl A."/>
            <person name="Woyke T."/>
            <person name="Ryan C.M."/>
            <person name="Banfield J.F."/>
        </authorList>
    </citation>
    <scope>NUCLEOTIDE SEQUENCE [LARGE SCALE GENOMIC DNA]</scope>
    <source>
        <strain evidence="7">CG17_big_fil_post_rev_8_21_14_2_50_48_46</strain>
    </source>
</reference>
<evidence type="ECO:0000313" key="7">
    <source>
        <dbReference type="EMBL" id="PIW19161.1"/>
    </source>
</evidence>
<evidence type="ECO:0008006" key="9">
    <source>
        <dbReference type="Google" id="ProtNLM"/>
    </source>
</evidence>
<feature type="domain" description="Type II secretion system protein GspE N-terminal" evidence="6">
    <location>
        <begin position="133"/>
        <end position="212"/>
    </location>
</feature>
<comment type="caution">
    <text evidence="7">The sequence shown here is derived from an EMBL/GenBank/DDBJ whole genome shotgun (WGS) entry which is preliminary data.</text>
</comment>
<evidence type="ECO:0000256" key="3">
    <source>
        <dbReference type="ARBA" id="ARBA00022840"/>
    </source>
</evidence>